<dbReference type="AlphaFoldDB" id="A0A6P8WS48"/>
<proteinExistence type="inferred from homology"/>
<dbReference type="PRINTS" id="PR00449">
    <property type="entry name" value="RASTRNSFRMNG"/>
</dbReference>
<dbReference type="InterPro" id="IPR005225">
    <property type="entry name" value="Small_GTP-bd"/>
</dbReference>
<dbReference type="SMART" id="SM00177">
    <property type="entry name" value="ARF"/>
    <property type="match status" value="1"/>
</dbReference>
<organism evidence="3 4">
    <name type="scientific">Drosophila albomicans</name>
    <name type="common">Fruit fly</name>
    <dbReference type="NCBI Taxonomy" id="7291"/>
    <lineage>
        <taxon>Eukaryota</taxon>
        <taxon>Metazoa</taxon>
        <taxon>Ecdysozoa</taxon>
        <taxon>Arthropoda</taxon>
        <taxon>Hexapoda</taxon>
        <taxon>Insecta</taxon>
        <taxon>Pterygota</taxon>
        <taxon>Neoptera</taxon>
        <taxon>Endopterygota</taxon>
        <taxon>Diptera</taxon>
        <taxon>Brachycera</taxon>
        <taxon>Muscomorpha</taxon>
        <taxon>Ephydroidea</taxon>
        <taxon>Drosophilidae</taxon>
        <taxon>Drosophila</taxon>
    </lineage>
</organism>
<keyword evidence="2" id="KW-0547">Nucleotide-binding</keyword>
<gene>
    <name evidence="4" type="primary">LOC127564981</name>
</gene>
<dbReference type="GO" id="GO:0005525">
    <property type="term" value="F:GTP binding"/>
    <property type="evidence" value="ECO:0007669"/>
    <property type="project" value="InterPro"/>
</dbReference>
<dbReference type="PROSITE" id="PS51419">
    <property type="entry name" value="RAB"/>
    <property type="match status" value="1"/>
</dbReference>
<dbReference type="FunFam" id="3.40.50.300:FF:001447">
    <property type="entry name" value="Ras-related protein Rab-1B"/>
    <property type="match status" value="1"/>
</dbReference>
<evidence type="ECO:0000256" key="1">
    <source>
        <dbReference type="ARBA" id="ARBA00006270"/>
    </source>
</evidence>
<comment type="similarity">
    <text evidence="1">Belongs to the small GTPase superfamily. Rab family.</text>
</comment>
<reference evidence="4" key="1">
    <citation type="submission" date="2025-08" db="UniProtKB">
        <authorList>
            <consortium name="RefSeq"/>
        </authorList>
    </citation>
    <scope>IDENTIFICATION</scope>
    <source>
        <strain evidence="4">15112-1751.03</strain>
        <tissue evidence="4">Whole Adult</tissue>
    </source>
</reference>
<dbReference type="SUPFAM" id="SSF52540">
    <property type="entry name" value="P-loop containing nucleoside triphosphate hydrolases"/>
    <property type="match status" value="1"/>
</dbReference>
<evidence type="ECO:0000256" key="2">
    <source>
        <dbReference type="ARBA" id="ARBA00022741"/>
    </source>
</evidence>
<dbReference type="GO" id="GO:0003924">
    <property type="term" value="F:GTPase activity"/>
    <property type="evidence" value="ECO:0007669"/>
    <property type="project" value="InterPro"/>
</dbReference>
<dbReference type="OrthoDB" id="7865878at2759"/>
<dbReference type="SMART" id="SM00173">
    <property type="entry name" value="RAS"/>
    <property type="match status" value="1"/>
</dbReference>
<sequence length="196" mass="22578">MGKSMEVSWVMDHYRVVILGAAEVGKTSLIANYTQGKDLSYKETTLISSYYSIYPEKTIRLDCWELAGNERWHQLAPFYYKGAQAALVVYDVQHPQSLWTAKEWIKEMQNKVSRDIIIAIIGNKSDLWDESCIDSIEVQNYAFEHGFIFIETSVKTGQNINELFATITQELKTRKTPMCYKAVEKEEVSKHRCGCI</sequence>
<dbReference type="PANTHER" id="PTHR47978">
    <property type="match status" value="1"/>
</dbReference>
<dbReference type="Gene3D" id="3.40.50.300">
    <property type="entry name" value="P-loop containing nucleotide triphosphate hydrolases"/>
    <property type="match status" value="1"/>
</dbReference>
<dbReference type="NCBIfam" id="TIGR00231">
    <property type="entry name" value="small_GTP"/>
    <property type="match status" value="1"/>
</dbReference>
<dbReference type="SMART" id="SM00175">
    <property type="entry name" value="RAB"/>
    <property type="match status" value="1"/>
</dbReference>
<dbReference type="GeneID" id="127564981"/>
<dbReference type="PROSITE" id="PS51421">
    <property type="entry name" value="RAS"/>
    <property type="match status" value="1"/>
</dbReference>
<dbReference type="InterPro" id="IPR027417">
    <property type="entry name" value="P-loop_NTPase"/>
</dbReference>
<name>A0A6P8WS48_DROAB</name>
<dbReference type="Proteomes" id="UP000515160">
    <property type="component" value="Chromosome 2L"/>
</dbReference>
<accession>A0A6P8WS48</accession>
<dbReference type="SMART" id="SM00174">
    <property type="entry name" value="RHO"/>
    <property type="match status" value="1"/>
</dbReference>
<protein>
    <submittedName>
        <fullName evidence="4">Ras-related protein Rab-5A-like isoform X1</fullName>
    </submittedName>
</protein>
<keyword evidence="3" id="KW-1185">Reference proteome</keyword>
<dbReference type="InterPro" id="IPR001806">
    <property type="entry name" value="Small_GTPase"/>
</dbReference>
<dbReference type="RefSeq" id="XP_034101075.1">
    <property type="nucleotide sequence ID" value="XM_034245184.2"/>
</dbReference>
<evidence type="ECO:0000313" key="3">
    <source>
        <dbReference type="Proteomes" id="UP000515160"/>
    </source>
</evidence>
<evidence type="ECO:0000313" key="4">
    <source>
        <dbReference type="RefSeq" id="XP_034101075.1"/>
    </source>
</evidence>
<dbReference type="Pfam" id="PF00071">
    <property type="entry name" value="Ras"/>
    <property type="match status" value="1"/>
</dbReference>